<gene>
    <name evidence="1" type="ORF">WG66_16290</name>
</gene>
<reference evidence="1 2" key="1">
    <citation type="submission" date="2015-12" db="EMBL/GenBank/DDBJ databases">
        <title>Draft genome sequence of Moniliophthora roreri, the causal agent of frosty pod rot of cacao.</title>
        <authorList>
            <person name="Aime M.C."/>
            <person name="Diaz-Valderrama J.R."/>
            <person name="Kijpornyongpan T."/>
            <person name="Phillips-Mora W."/>
        </authorList>
    </citation>
    <scope>NUCLEOTIDE SEQUENCE [LARGE SCALE GENOMIC DNA]</scope>
    <source>
        <strain evidence="1 2">MCA 2952</strain>
    </source>
</reference>
<dbReference type="eggNOG" id="ENOG502SMF9">
    <property type="taxonomic scope" value="Eukaryota"/>
</dbReference>
<protein>
    <submittedName>
        <fullName evidence="1">Uncharacterized protein</fullName>
    </submittedName>
</protein>
<dbReference type="Proteomes" id="UP000054988">
    <property type="component" value="Unassembled WGS sequence"/>
</dbReference>
<organism evidence="1 2">
    <name type="scientific">Moniliophthora roreri</name>
    <name type="common">Frosty pod rot fungus</name>
    <name type="synonym">Monilia roreri</name>
    <dbReference type="NCBI Taxonomy" id="221103"/>
    <lineage>
        <taxon>Eukaryota</taxon>
        <taxon>Fungi</taxon>
        <taxon>Dikarya</taxon>
        <taxon>Basidiomycota</taxon>
        <taxon>Agaricomycotina</taxon>
        <taxon>Agaricomycetes</taxon>
        <taxon>Agaricomycetidae</taxon>
        <taxon>Agaricales</taxon>
        <taxon>Marasmiineae</taxon>
        <taxon>Marasmiaceae</taxon>
        <taxon>Moniliophthora</taxon>
    </lineage>
</organism>
<dbReference type="InterPro" id="IPR032675">
    <property type="entry name" value="LRR_dom_sf"/>
</dbReference>
<proteinExistence type="predicted"/>
<sequence length="599" mass="69114">MRANDPFSPPVGRCPIGSLPNELLAHIFELGKQMDDYDIEDFMADARLQVFEDNLSRLENCVKSFAENGTQEDQEDEMDAQVEGEDGHDLWLKLPFQVIASHVCRRWREVSVQTATLWTQIIINSSSTPARTAVWIERSKDMPLTISMACMTDKMERGDIDDQVSLDDDIMDGQMHNDHALTWSDSEDAISVPGSDDIWPDSGLNHSRISEFLEIILPHIGRWQTFIVGSDIYERLHLILECLAQCDCAPMLKKLMFVHALNDDRIHEDRPGAYVPFEGNTPQLEVFSIGGMGLDWDSSLLTPLWSGRLLKLTFAFQASRPSLETFSRIIASAESLEHLNLYYSGPQLDIDSPAAPIYSNSITRLQLRVQEPRYIEKLFPMFVFPNLVTLDIHFDEDDGEYTDFVDALCRPLPGRSESTLFSLRQLLIYGLPCSFEEYPKNILEQLVNLRELHIESDKWIDLLLDDTGREGELEEDYAVKYCPNLEKLYTWGPINGERLKHLVQFRKYGGSPLKEVRLCSRYPGRGMVDKEHEKWLKENLDIFGFFKRAEDYLSEQYDQGTLSVDEAYARDSDPEYWRKLVLEQFGMQYRPYRRLLVED</sequence>
<name>A0A0W0F447_MONRR</name>
<dbReference type="SUPFAM" id="SSF52047">
    <property type="entry name" value="RNI-like"/>
    <property type="match status" value="1"/>
</dbReference>
<dbReference type="EMBL" id="LATX01002350">
    <property type="protein sequence ID" value="KTB31127.1"/>
    <property type="molecule type" value="Genomic_DNA"/>
</dbReference>
<dbReference type="AlphaFoldDB" id="A0A0W0F447"/>
<comment type="caution">
    <text evidence="1">The sequence shown here is derived from an EMBL/GenBank/DDBJ whole genome shotgun (WGS) entry which is preliminary data.</text>
</comment>
<accession>A0A0W0F447</accession>
<dbReference type="Gene3D" id="3.80.10.10">
    <property type="entry name" value="Ribonuclease Inhibitor"/>
    <property type="match status" value="1"/>
</dbReference>
<evidence type="ECO:0000313" key="2">
    <source>
        <dbReference type="Proteomes" id="UP000054988"/>
    </source>
</evidence>
<evidence type="ECO:0000313" key="1">
    <source>
        <dbReference type="EMBL" id="KTB31127.1"/>
    </source>
</evidence>